<evidence type="ECO:0000313" key="1">
    <source>
        <dbReference type="EMBL" id="SFV63270.1"/>
    </source>
</evidence>
<proteinExistence type="predicted"/>
<sequence>MGHNGKSYYKYENRRVREMKRYLSAVAILLSMATTQIMAYDPPSTQIYSSDVEITRSEQYAFAGVGVGYSNSFEKKALLDLRLGMQNSIWRTMFTYESNFDIYQSLLIEVDRTVVAGLMGGKGRVYLGLSGGWVMFSGDRVDNDITVEWEDYGYAYGGNVGFMYYISDQVDLSVGYRYLKVKDICGAESCLKDNINGVEVALHYFF</sequence>
<protein>
    <recommendedName>
        <fullName evidence="2">Outer membrane protein beta-barrel domain-containing protein</fullName>
    </recommendedName>
</protein>
<dbReference type="AlphaFoldDB" id="A0A1W1CBM0"/>
<evidence type="ECO:0008006" key="2">
    <source>
        <dbReference type="Google" id="ProtNLM"/>
    </source>
</evidence>
<gene>
    <name evidence="1" type="ORF">MNB_SV-6-591</name>
</gene>
<organism evidence="1">
    <name type="scientific">hydrothermal vent metagenome</name>
    <dbReference type="NCBI Taxonomy" id="652676"/>
    <lineage>
        <taxon>unclassified sequences</taxon>
        <taxon>metagenomes</taxon>
        <taxon>ecological metagenomes</taxon>
    </lineage>
</organism>
<name>A0A1W1CBM0_9ZZZZ</name>
<accession>A0A1W1CBM0</accession>
<dbReference type="EMBL" id="FPHC01000067">
    <property type="protein sequence ID" value="SFV63270.1"/>
    <property type="molecule type" value="Genomic_DNA"/>
</dbReference>
<dbReference type="Gene3D" id="2.40.160.20">
    <property type="match status" value="1"/>
</dbReference>
<dbReference type="SUPFAM" id="SSF56925">
    <property type="entry name" value="OMPA-like"/>
    <property type="match status" value="1"/>
</dbReference>
<dbReference type="InterPro" id="IPR011250">
    <property type="entry name" value="OMP/PagP_B-barrel"/>
</dbReference>
<reference evidence="1" key="1">
    <citation type="submission" date="2016-10" db="EMBL/GenBank/DDBJ databases">
        <authorList>
            <person name="de Groot N.N."/>
        </authorList>
    </citation>
    <scope>NUCLEOTIDE SEQUENCE</scope>
</reference>